<organism evidence="2 3">
    <name type="scientific">Candidatus Roizmanbacteria bacterium RIFCSPHIGHO2_12_FULL_33_9</name>
    <dbReference type="NCBI Taxonomy" id="1802045"/>
    <lineage>
        <taxon>Bacteria</taxon>
        <taxon>Candidatus Roizmaniibacteriota</taxon>
    </lineage>
</organism>
<evidence type="ECO:0000313" key="3">
    <source>
        <dbReference type="Proteomes" id="UP000177199"/>
    </source>
</evidence>
<dbReference type="Gene3D" id="1.10.3210.10">
    <property type="entry name" value="Hypothetical protein af1432"/>
    <property type="match status" value="1"/>
</dbReference>
<evidence type="ECO:0000259" key="1">
    <source>
        <dbReference type="Pfam" id="PF01966"/>
    </source>
</evidence>
<proteinExistence type="predicted"/>
<dbReference type="InterPro" id="IPR006674">
    <property type="entry name" value="HD_domain"/>
</dbReference>
<comment type="caution">
    <text evidence="2">The sequence shown here is derived from an EMBL/GenBank/DDBJ whole genome shotgun (WGS) entry which is preliminary data.</text>
</comment>
<dbReference type="SUPFAM" id="SSF109604">
    <property type="entry name" value="HD-domain/PDEase-like"/>
    <property type="match status" value="1"/>
</dbReference>
<feature type="domain" description="HD" evidence="1">
    <location>
        <begin position="23"/>
        <end position="100"/>
    </location>
</feature>
<dbReference type="EMBL" id="MFZV01000004">
    <property type="protein sequence ID" value="OGK31523.1"/>
    <property type="molecule type" value="Genomic_DNA"/>
</dbReference>
<reference evidence="2 3" key="1">
    <citation type="journal article" date="2016" name="Nat. Commun.">
        <title>Thousands of microbial genomes shed light on interconnected biogeochemical processes in an aquifer system.</title>
        <authorList>
            <person name="Anantharaman K."/>
            <person name="Brown C.T."/>
            <person name="Hug L.A."/>
            <person name="Sharon I."/>
            <person name="Castelle C.J."/>
            <person name="Probst A.J."/>
            <person name="Thomas B.C."/>
            <person name="Singh A."/>
            <person name="Wilkins M.J."/>
            <person name="Karaoz U."/>
            <person name="Brodie E.L."/>
            <person name="Williams K.H."/>
            <person name="Hubbard S.S."/>
            <person name="Banfield J.F."/>
        </authorList>
    </citation>
    <scope>NUCLEOTIDE SEQUENCE [LARGE SCALE GENOMIC DNA]</scope>
</reference>
<dbReference type="Proteomes" id="UP000177199">
    <property type="component" value="Unassembled WGS sequence"/>
</dbReference>
<dbReference type="Pfam" id="PF01966">
    <property type="entry name" value="HD"/>
    <property type="match status" value="1"/>
</dbReference>
<dbReference type="PANTHER" id="PTHR38659">
    <property type="entry name" value="METAL-DEPENDENT PHOSPHOHYDROLASE"/>
    <property type="match status" value="1"/>
</dbReference>
<sequence>MINRDKALQILNTHIKNKNLLRHGFAAEAAMKELAKHFGQNEEKWGMVGLLHDGDWEETTNDPSQHTKKMVEWLKDAGETDQEILDAILSHNYAHTGENPPKNNLEWAIYTCDELTGFIVAVTLVMPDKKLSSVTVDNVLRKFPSKSFAANVNREQIKMCQQKLKIPLEDFVTIVLTSMQNISTDLGL</sequence>
<dbReference type="AlphaFoldDB" id="A0A1F7HK87"/>
<gene>
    <name evidence="2" type="ORF">A3F29_04250</name>
</gene>
<accession>A0A1F7HK87</accession>
<name>A0A1F7HK87_9BACT</name>
<evidence type="ECO:0000313" key="2">
    <source>
        <dbReference type="EMBL" id="OGK31523.1"/>
    </source>
</evidence>
<dbReference type="PANTHER" id="PTHR38659:SF1">
    <property type="entry name" value="METAL DEPENDENT PHOSPHOHYDROLASE"/>
    <property type="match status" value="1"/>
</dbReference>
<protein>
    <recommendedName>
        <fullName evidence="1">HD domain-containing protein</fullName>
    </recommendedName>
</protein>